<dbReference type="Pfam" id="PF08402">
    <property type="entry name" value="TOBE_2"/>
    <property type="match status" value="1"/>
</dbReference>
<dbReference type="Proteomes" id="UP000199344">
    <property type="component" value="Unassembled WGS sequence"/>
</dbReference>
<keyword evidence="3 7" id="KW-0547">Nucleotide-binding</keyword>
<keyword evidence="10" id="KW-1185">Reference proteome</keyword>
<evidence type="ECO:0000256" key="3">
    <source>
        <dbReference type="ARBA" id="ARBA00022741"/>
    </source>
</evidence>
<dbReference type="GO" id="GO:0016887">
    <property type="term" value="F:ATP hydrolysis activity"/>
    <property type="evidence" value="ECO:0007669"/>
    <property type="project" value="InterPro"/>
</dbReference>
<evidence type="ECO:0000256" key="1">
    <source>
        <dbReference type="ARBA" id="ARBA00022448"/>
    </source>
</evidence>
<organism evidence="9 10">
    <name type="scientific">Paracoccus isoporae</name>
    <dbReference type="NCBI Taxonomy" id="591205"/>
    <lineage>
        <taxon>Bacteria</taxon>
        <taxon>Pseudomonadati</taxon>
        <taxon>Pseudomonadota</taxon>
        <taxon>Alphaproteobacteria</taxon>
        <taxon>Rhodobacterales</taxon>
        <taxon>Paracoccaceae</taxon>
        <taxon>Paracoccus</taxon>
    </lineage>
</organism>
<feature type="domain" description="ABC transporter" evidence="8">
    <location>
        <begin position="5"/>
        <end position="235"/>
    </location>
</feature>
<proteinExistence type="inferred from homology"/>
<comment type="similarity">
    <text evidence="7">Belongs to the ABC transporter superfamily. Spermidine/putrescine importer (TC 3.A.1.11.1) family.</text>
</comment>
<dbReference type="InterPro" id="IPR003439">
    <property type="entry name" value="ABC_transporter-like_ATP-bd"/>
</dbReference>
<accession>A0A1G6ZI74</accession>
<dbReference type="OrthoDB" id="9802264at2"/>
<keyword evidence="4 7" id="KW-0067">ATP-binding</keyword>
<gene>
    <name evidence="7" type="primary">potA</name>
    <name evidence="9" type="ORF">SAMN05421538_103274</name>
</gene>
<protein>
    <recommendedName>
        <fullName evidence="7">Spermidine/putrescine import ATP-binding protein PotA</fullName>
        <ecNumber evidence="7">7.6.2.11</ecNumber>
    </recommendedName>
</protein>
<evidence type="ECO:0000256" key="6">
    <source>
        <dbReference type="ARBA" id="ARBA00023136"/>
    </source>
</evidence>
<dbReference type="InterPro" id="IPR027417">
    <property type="entry name" value="P-loop_NTPase"/>
</dbReference>
<dbReference type="InterPro" id="IPR013611">
    <property type="entry name" value="Transp-assoc_OB_typ2"/>
</dbReference>
<name>A0A1G6ZI74_9RHOB</name>
<evidence type="ECO:0000256" key="5">
    <source>
        <dbReference type="ARBA" id="ARBA00022967"/>
    </source>
</evidence>
<dbReference type="InterPro" id="IPR008995">
    <property type="entry name" value="Mo/tungstate-bd_C_term_dom"/>
</dbReference>
<comment type="catalytic activity">
    <reaction evidence="7">
        <text>ATP + H2O + polyamine-[polyamine-binding protein]Side 1 = ADP + phosphate + polyamineSide 2 + [polyamine-binding protein]Side 1.</text>
        <dbReference type="EC" id="7.6.2.11"/>
    </reaction>
</comment>
<dbReference type="GO" id="GO:0043190">
    <property type="term" value="C:ATP-binding cassette (ABC) transporter complex"/>
    <property type="evidence" value="ECO:0007669"/>
    <property type="project" value="InterPro"/>
</dbReference>
<keyword evidence="1 7" id="KW-0813">Transport</keyword>
<dbReference type="NCBIfam" id="TIGR01187">
    <property type="entry name" value="potA"/>
    <property type="match status" value="1"/>
</dbReference>
<evidence type="ECO:0000256" key="2">
    <source>
        <dbReference type="ARBA" id="ARBA00022475"/>
    </source>
</evidence>
<dbReference type="Gene3D" id="2.40.50.100">
    <property type="match status" value="1"/>
</dbReference>
<dbReference type="AlphaFoldDB" id="A0A1G6ZI74"/>
<dbReference type="SMART" id="SM00382">
    <property type="entry name" value="AAA"/>
    <property type="match status" value="1"/>
</dbReference>
<dbReference type="PANTHER" id="PTHR42781:SF4">
    <property type="entry name" value="SPERMIDINE_PUTRESCINE IMPORT ATP-BINDING PROTEIN POTA"/>
    <property type="match status" value="1"/>
</dbReference>
<keyword evidence="2 7" id="KW-1003">Cell membrane</keyword>
<evidence type="ECO:0000256" key="7">
    <source>
        <dbReference type="RuleBase" id="RU364083"/>
    </source>
</evidence>
<dbReference type="EC" id="7.6.2.11" evidence="7"/>
<dbReference type="GO" id="GO:0005524">
    <property type="term" value="F:ATP binding"/>
    <property type="evidence" value="ECO:0007669"/>
    <property type="project" value="UniProtKB-KW"/>
</dbReference>
<dbReference type="InterPro" id="IPR003593">
    <property type="entry name" value="AAA+_ATPase"/>
</dbReference>
<dbReference type="SUPFAM" id="SSF52540">
    <property type="entry name" value="P-loop containing nucleoside triphosphate hydrolases"/>
    <property type="match status" value="1"/>
</dbReference>
<comment type="function">
    <text evidence="7">Part of the ABC transporter complex PotABCD involved in spermidine/putrescine import. Responsible for energy coupling to the transport system.</text>
</comment>
<dbReference type="Gene3D" id="3.40.50.300">
    <property type="entry name" value="P-loop containing nucleotide triphosphate hydrolases"/>
    <property type="match status" value="1"/>
</dbReference>
<evidence type="ECO:0000313" key="9">
    <source>
        <dbReference type="EMBL" id="SDE02434.1"/>
    </source>
</evidence>
<sequence length="355" mass="38583">MSDGVEILGLSKRYGDFVALDDVNMSIRNGEFVTLLGPSGSGKTTLLQMLAGLGTPSGGDMRIGGKSVVALPIEKREIGLVFQSYALFPHMTVAGNVGYPLKMRGVARDEIAHRVNEVLELVELSKFAKRRPSELSGGQQQRTAIARALVFEPSVMLLDEPLSALDRRLREHMKFELRRLHDMIGTTTIFVTHDQDEALALSDRIAVLDGGKLQQFGTANEIYRQPKTRFIAEFMGETNIIDTTVRAGEAGLVAEDGQGRRIAIGQPDGIGAGMKLALGIRAEQISLSRDGPGAADWTGRIRNRFFLGNSYRYIIDCAPHSFVAQVSAPHADESLAPGDTVALNWTPDSLQLLPA</sequence>
<evidence type="ECO:0000256" key="4">
    <source>
        <dbReference type="ARBA" id="ARBA00022840"/>
    </source>
</evidence>
<evidence type="ECO:0000259" key="8">
    <source>
        <dbReference type="PROSITE" id="PS50893"/>
    </source>
</evidence>
<reference evidence="9 10" key="1">
    <citation type="submission" date="2016-10" db="EMBL/GenBank/DDBJ databases">
        <authorList>
            <person name="de Groot N.N."/>
        </authorList>
    </citation>
    <scope>NUCLEOTIDE SEQUENCE [LARGE SCALE GENOMIC DNA]</scope>
    <source>
        <strain evidence="9 10">DSM 22220</strain>
    </source>
</reference>
<dbReference type="STRING" id="591205.SAMN05421538_103274"/>
<dbReference type="SUPFAM" id="SSF50331">
    <property type="entry name" value="MOP-like"/>
    <property type="match status" value="1"/>
</dbReference>
<dbReference type="PROSITE" id="PS50893">
    <property type="entry name" value="ABC_TRANSPORTER_2"/>
    <property type="match status" value="1"/>
</dbReference>
<dbReference type="RefSeq" id="WP_090522467.1">
    <property type="nucleotide sequence ID" value="NZ_FNAH01000003.1"/>
</dbReference>
<keyword evidence="6 7" id="KW-0472">Membrane</keyword>
<dbReference type="FunFam" id="3.40.50.300:FF:000425">
    <property type="entry name" value="Probable ABC transporter, ATP-binding subunit"/>
    <property type="match status" value="1"/>
</dbReference>
<dbReference type="GO" id="GO:0015697">
    <property type="term" value="P:quaternary ammonium group transport"/>
    <property type="evidence" value="ECO:0007669"/>
    <property type="project" value="UniProtKB-ARBA"/>
</dbReference>
<dbReference type="InterPro" id="IPR050093">
    <property type="entry name" value="ABC_SmlMolc_Importer"/>
</dbReference>
<comment type="subunit">
    <text evidence="7">The complex is composed of two ATP-binding proteins (PotA), two transmembrane proteins (PotB and PotC) and a solute-binding protein (PotD).</text>
</comment>
<dbReference type="PANTHER" id="PTHR42781">
    <property type="entry name" value="SPERMIDINE/PUTRESCINE IMPORT ATP-BINDING PROTEIN POTA"/>
    <property type="match status" value="1"/>
</dbReference>
<dbReference type="Pfam" id="PF00005">
    <property type="entry name" value="ABC_tran"/>
    <property type="match status" value="1"/>
</dbReference>
<dbReference type="EMBL" id="FNAH01000003">
    <property type="protein sequence ID" value="SDE02434.1"/>
    <property type="molecule type" value="Genomic_DNA"/>
</dbReference>
<keyword evidence="5 7" id="KW-1278">Translocase</keyword>
<evidence type="ECO:0000313" key="10">
    <source>
        <dbReference type="Proteomes" id="UP000199344"/>
    </source>
</evidence>
<dbReference type="GO" id="GO:0015417">
    <property type="term" value="F:ABC-type polyamine transporter activity"/>
    <property type="evidence" value="ECO:0007669"/>
    <property type="project" value="UniProtKB-EC"/>
</dbReference>
<dbReference type="InterPro" id="IPR005893">
    <property type="entry name" value="PotA-like"/>
</dbReference>